<proteinExistence type="predicted"/>
<evidence type="ECO:0008006" key="2">
    <source>
        <dbReference type="Google" id="ProtNLM"/>
    </source>
</evidence>
<reference evidence="1" key="1">
    <citation type="journal article" date="2015" name="Nature">
        <title>Complex archaea that bridge the gap between prokaryotes and eukaryotes.</title>
        <authorList>
            <person name="Spang A."/>
            <person name="Saw J.H."/>
            <person name="Jorgensen S.L."/>
            <person name="Zaremba-Niedzwiedzka K."/>
            <person name="Martijn J."/>
            <person name="Lind A.E."/>
            <person name="van Eijk R."/>
            <person name="Schleper C."/>
            <person name="Guy L."/>
            <person name="Ettema T.J."/>
        </authorList>
    </citation>
    <scope>NUCLEOTIDE SEQUENCE</scope>
</reference>
<gene>
    <name evidence="1" type="ORF">LCGC14_0771350</name>
</gene>
<dbReference type="PROSITE" id="PS51257">
    <property type="entry name" value="PROKAR_LIPOPROTEIN"/>
    <property type="match status" value="1"/>
</dbReference>
<dbReference type="AlphaFoldDB" id="A0A0F9T513"/>
<organism evidence="1">
    <name type="scientific">marine sediment metagenome</name>
    <dbReference type="NCBI Taxonomy" id="412755"/>
    <lineage>
        <taxon>unclassified sequences</taxon>
        <taxon>metagenomes</taxon>
        <taxon>ecological metagenomes</taxon>
    </lineage>
</organism>
<sequence length="132" mass="14669">MINKLKLMPFLFLFLTGCSKDDGSIDEVELGAVTNEVVLFRFTPDTGSNSSRLEYEIRFDNPNSIKVNGYHEVTLNVDGTVSTNLATNFSPCYEIGANSSCTISYDEQESFETNITTSVELVSVDYVLEVQN</sequence>
<protein>
    <recommendedName>
        <fullName evidence="2">Lipoprotein</fullName>
    </recommendedName>
</protein>
<accession>A0A0F9T513</accession>
<dbReference type="EMBL" id="LAZR01001951">
    <property type="protein sequence ID" value="KKN36668.1"/>
    <property type="molecule type" value="Genomic_DNA"/>
</dbReference>
<comment type="caution">
    <text evidence="1">The sequence shown here is derived from an EMBL/GenBank/DDBJ whole genome shotgun (WGS) entry which is preliminary data.</text>
</comment>
<evidence type="ECO:0000313" key="1">
    <source>
        <dbReference type="EMBL" id="KKN36668.1"/>
    </source>
</evidence>
<name>A0A0F9T513_9ZZZZ</name>